<evidence type="ECO:0000313" key="1">
    <source>
        <dbReference type="EMBL" id="AHJ98958.1"/>
    </source>
</evidence>
<dbReference type="Proteomes" id="UP000019423">
    <property type="component" value="Chromosome"/>
</dbReference>
<protein>
    <submittedName>
        <fullName evidence="1">Uncharacterized protein</fullName>
    </submittedName>
</protein>
<evidence type="ECO:0000313" key="2">
    <source>
        <dbReference type="Proteomes" id="UP000019423"/>
    </source>
</evidence>
<proteinExistence type="predicted"/>
<sequence>MSKQKEPYGCYGTMRQTYWYADQWGNVQAGFRDCQGCPDCQNKRQKGGDAK</sequence>
<organism evidence="1 2">
    <name type="scientific">Hymenobacter swuensis DY53</name>
    <dbReference type="NCBI Taxonomy" id="1227739"/>
    <lineage>
        <taxon>Bacteria</taxon>
        <taxon>Pseudomonadati</taxon>
        <taxon>Bacteroidota</taxon>
        <taxon>Cytophagia</taxon>
        <taxon>Cytophagales</taxon>
        <taxon>Hymenobacteraceae</taxon>
        <taxon>Hymenobacter</taxon>
    </lineage>
</organism>
<name>W8F222_9BACT</name>
<keyword evidence="2" id="KW-1185">Reference proteome</keyword>
<reference evidence="1 2" key="1">
    <citation type="submission" date="2014-01" db="EMBL/GenBank/DDBJ databases">
        <title>Complete genome sequence of ionizing-radiation resistance bacterium Hymenobacter swuensis DY53.</title>
        <authorList>
            <person name="Jung J.-H."/>
            <person name="Jeong S.-W."/>
            <person name="Joe M.-H."/>
            <person name="Cho y.-j."/>
            <person name="Kim M.-K."/>
            <person name="Lim S.-Y."/>
        </authorList>
    </citation>
    <scope>NUCLEOTIDE SEQUENCE [LARGE SCALE GENOMIC DNA]</scope>
    <source>
        <strain evidence="1 2">DY53</strain>
    </source>
</reference>
<accession>W8F222</accession>
<dbReference type="KEGG" id="hsw:Hsw_3363"/>
<dbReference type="AlphaFoldDB" id="W8F222"/>
<dbReference type="HOGENOM" id="CLU_3099689_0_0_10"/>
<dbReference type="STRING" id="1227739.Hsw_3363"/>
<gene>
    <name evidence="1" type="ORF">Hsw_3363</name>
</gene>
<dbReference type="EMBL" id="CP007145">
    <property type="protein sequence ID" value="AHJ98958.1"/>
    <property type="molecule type" value="Genomic_DNA"/>
</dbReference>